<keyword evidence="2" id="KW-1185">Reference proteome</keyword>
<dbReference type="EMBL" id="CP098755">
    <property type="protein sequence ID" value="USG66144.1"/>
    <property type="molecule type" value="Genomic_DNA"/>
</dbReference>
<protein>
    <submittedName>
        <fullName evidence="1">DUF1641 domain-containing protein</fullName>
    </submittedName>
</protein>
<dbReference type="PANTHER" id="PTHR38433:SF1">
    <property type="entry name" value="DUF1641 DOMAIN-CONTAINING PROTEIN"/>
    <property type="match status" value="1"/>
</dbReference>
<name>A0ABY4WH05_9BACL</name>
<dbReference type="Proteomes" id="UP001056500">
    <property type="component" value="Chromosome"/>
</dbReference>
<sequence length="160" mass="16853">MARPITNIVVPPVTEKERQNQAVEGVIQVLVQNADGIQETIKLLQELHHSGILGALGAAVEAREDIAKVVVGQMERPPVTQLINNAMAAAGGLAELNPDMTKKLMSGLAKGLQKAEEGSCSEATVGIFDLIKALRDPDINRAIVFGINLLKGVGEGLKGS</sequence>
<evidence type="ECO:0000313" key="1">
    <source>
        <dbReference type="EMBL" id="USG66144.1"/>
    </source>
</evidence>
<dbReference type="RefSeq" id="WP_251873229.1">
    <property type="nucleotide sequence ID" value="NZ_CP098755.1"/>
</dbReference>
<gene>
    <name evidence="1" type="ORF">NDK47_02060</name>
</gene>
<organism evidence="1 2">
    <name type="scientific">Brevibacillus ruminantium</name>
    <dbReference type="NCBI Taxonomy" id="2950604"/>
    <lineage>
        <taxon>Bacteria</taxon>
        <taxon>Bacillati</taxon>
        <taxon>Bacillota</taxon>
        <taxon>Bacilli</taxon>
        <taxon>Bacillales</taxon>
        <taxon>Paenibacillaceae</taxon>
        <taxon>Brevibacillus</taxon>
    </lineage>
</organism>
<accession>A0ABY4WH05</accession>
<dbReference type="PANTHER" id="PTHR38433">
    <property type="match status" value="1"/>
</dbReference>
<proteinExistence type="predicted"/>
<dbReference type="InterPro" id="IPR012440">
    <property type="entry name" value="DUF1641"/>
</dbReference>
<reference evidence="1" key="1">
    <citation type="submission" date="2022-06" db="EMBL/GenBank/DDBJ databases">
        <title>Genome sequencing of Brevibacillus sp. BB3-R1.</title>
        <authorList>
            <person name="Heo J."/>
            <person name="Lee D."/>
            <person name="Won M."/>
            <person name="Han B.-H."/>
            <person name="Hong S.-B."/>
            <person name="Kwon S.-W."/>
        </authorList>
    </citation>
    <scope>NUCLEOTIDE SEQUENCE</scope>
    <source>
        <strain evidence="1">BB3-R1</strain>
    </source>
</reference>
<dbReference type="Pfam" id="PF07849">
    <property type="entry name" value="DUF1641"/>
    <property type="match status" value="1"/>
</dbReference>
<evidence type="ECO:0000313" key="2">
    <source>
        <dbReference type="Proteomes" id="UP001056500"/>
    </source>
</evidence>